<feature type="transmembrane region" description="Helical" evidence="9">
    <location>
        <begin position="189"/>
        <end position="210"/>
    </location>
</feature>
<comment type="similarity">
    <text evidence="2">Belongs to the urea transporter family.</text>
</comment>
<evidence type="ECO:0000256" key="3">
    <source>
        <dbReference type="ARBA" id="ARBA00022475"/>
    </source>
</evidence>
<feature type="transmembrane region" description="Helical" evidence="9">
    <location>
        <begin position="433"/>
        <end position="452"/>
    </location>
</feature>
<feature type="region of interest" description="Disordered" evidence="8">
    <location>
        <begin position="1"/>
        <end position="71"/>
    </location>
</feature>
<keyword evidence="4 9" id="KW-0812">Transmembrane</keyword>
<dbReference type="GO" id="GO:0005886">
    <property type="term" value="C:plasma membrane"/>
    <property type="evidence" value="ECO:0007669"/>
    <property type="project" value="UniProtKB-SubCell"/>
</dbReference>
<dbReference type="Pfam" id="PF03253">
    <property type="entry name" value="UT"/>
    <property type="match status" value="1"/>
</dbReference>
<dbReference type="PANTHER" id="PTHR10464:SF4">
    <property type="entry name" value="UREA TRANSPORTER"/>
    <property type="match status" value="1"/>
</dbReference>
<feature type="transmembrane region" description="Helical" evidence="9">
    <location>
        <begin position="361"/>
        <end position="381"/>
    </location>
</feature>
<dbReference type="Proteomes" id="UP001165160">
    <property type="component" value="Unassembled WGS sequence"/>
</dbReference>
<dbReference type="PANTHER" id="PTHR10464">
    <property type="entry name" value="UREA TRANSPORTER"/>
    <property type="match status" value="1"/>
</dbReference>
<feature type="transmembrane region" description="Helical" evidence="9">
    <location>
        <begin position="165"/>
        <end position="183"/>
    </location>
</feature>
<evidence type="ECO:0000256" key="7">
    <source>
        <dbReference type="ARBA" id="ARBA00033993"/>
    </source>
</evidence>
<comment type="caution">
    <text evidence="10">The sequence shown here is derived from an EMBL/GenBank/DDBJ whole genome shotgun (WGS) entry which is preliminary data.</text>
</comment>
<dbReference type="AlphaFoldDB" id="A0A9W7CEV7"/>
<evidence type="ECO:0000313" key="10">
    <source>
        <dbReference type="EMBL" id="GMI03316.1"/>
    </source>
</evidence>
<dbReference type="GO" id="GO:0015204">
    <property type="term" value="F:urea transmembrane transporter activity"/>
    <property type="evidence" value="ECO:0007669"/>
    <property type="project" value="InterPro"/>
</dbReference>
<dbReference type="InterPro" id="IPR004937">
    <property type="entry name" value="Urea_transporter"/>
</dbReference>
<evidence type="ECO:0000256" key="8">
    <source>
        <dbReference type="SAM" id="MobiDB-lite"/>
    </source>
</evidence>
<proteinExistence type="inferred from homology"/>
<dbReference type="InterPro" id="IPR029020">
    <property type="entry name" value="Ammonium/urea_transptr"/>
</dbReference>
<gene>
    <name evidence="10" type="ORF">TrVE_jg4123</name>
</gene>
<reference evidence="11" key="1">
    <citation type="journal article" date="2023" name="Commun. Biol.">
        <title>Genome analysis of Parmales, the sister group of diatoms, reveals the evolutionary specialization of diatoms from phago-mixotrophs to photoautotrophs.</title>
        <authorList>
            <person name="Ban H."/>
            <person name="Sato S."/>
            <person name="Yoshikawa S."/>
            <person name="Yamada K."/>
            <person name="Nakamura Y."/>
            <person name="Ichinomiya M."/>
            <person name="Sato N."/>
            <person name="Blanc-Mathieu R."/>
            <person name="Endo H."/>
            <person name="Kuwata A."/>
            <person name="Ogata H."/>
        </authorList>
    </citation>
    <scope>NUCLEOTIDE SEQUENCE [LARGE SCALE GENOMIC DNA]</scope>
    <source>
        <strain evidence="11">NIES 3699</strain>
    </source>
</reference>
<evidence type="ECO:0000313" key="11">
    <source>
        <dbReference type="Proteomes" id="UP001165160"/>
    </source>
</evidence>
<evidence type="ECO:0000256" key="6">
    <source>
        <dbReference type="ARBA" id="ARBA00023136"/>
    </source>
</evidence>
<sequence length="545" mass="59237">MQSPTVLAEEPDDDTVLPPPIRSSRPDLFIFISGGDDRASSTEYSTSFRREENRASKSQRTKGVNNPGDIESECQGDADLGKEVQNFVEIQMRTMATEISKAEKSASGTQFDYGSKRLSDGVEFLERWIFGGAEAWLGYFDEADWFGSIVLDFGVNTILRSVGQVIFSDNPVSGLLIILALLLDDEGGSGTVGLGILNVVVANLFVALLFSENEAGGDESNAMRHGLYGFNPFLVGQSIVFFSQDWSVSPFVKFFVLGVTLPIVTVIIQMSLKNSTFTLPFNIVMWLMLAQAYLTTGYESVLEVDGGGGGGGEGEEVNVNAGDLIGATFRGFGQVFFAGSTLSGGLVFGAVFLYSRWSAGFGLLGSVAGWTWCLACGFNLRGAPLGLWSYNCVLTGIALGGIFLVPVNLKTLIVYFASLALTNFFQSMLMNQSFLPCGTIPFCLATITIMSIRDMTAKIGVMFVDKNDIGTEPSELFKIYLARSSTLNNPQDGSIHNGSTTGGTISEMSMGKYQQYKKFLNEMQRRDSMDDIDEESQHLILSKER</sequence>
<dbReference type="EMBL" id="BRXX01000298">
    <property type="protein sequence ID" value="GMI03316.1"/>
    <property type="molecule type" value="Genomic_DNA"/>
</dbReference>
<evidence type="ECO:0000256" key="1">
    <source>
        <dbReference type="ARBA" id="ARBA00004651"/>
    </source>
</evidence>
<keyword evidence="3" id="KW-1003">Cell membrane</keyword>
<keyword evidence="6 9" id="KW-0472">Membrane</keyword>
<organism evidence="10 11">
    <name type="scientific">Triparma verrucosa</name>
    <dbReference type="NCBI Taxonomy" id="1606542"/>
    <lineage>
        <taxon>Eukaryota</taxon>
        <taxon>Sar</taxon>
        <taxon>Stramenopiles</taxon>
        <taxon>Ochrophyta</taxon>
        <taxon>Bolidophyceae</taxon>
        <taxon>Parmales</taxon>
        <taxon>Triparmaceae</taxon>
        <taxon>Triparma</taxon>
    </lineage>
</organism>
<protein>
    <submittedName>
        <fullName evidence="10">Uncharacterized protein</fullName>
    </submittedName>
</protein>
<evidence type="ECO:0000256" key="4">
    <source>
        <dbReference type="ARBA" id="ARBA00022692"/>
    </source>
</evidence>
<name>A0A9W7CEV7_9STRA</name>
<dbReference type="Gene3D" id="1.10.3430.10">
    <property type="entry name" value="Ammonium transporter AmtB like domains"/>
    <property type="match status" value="1"/>
</dbReference>
<evidence type="ECO:0000256" key="9">
    <source>
        <dbReference type="SAM" id="Phobius"/>
    </source>
</evidence>
<keyword evidence="5 9" id="KW-1133">Transmembrane helix</keyword>
<evidence type="ECO:0000256" key="5">
    <source>
        <dbReference type="ARBA" id="ARBA00022989"/>
    </source>
</evidence>
<comment type="subcellular location">
    <subcellularLocation>
        <location evidence="1">Cell membrane</location>
        <topology evidence="1">Multi-pass membrane protein</topology>
    </subcellularLocation>
</comment>
<accession>A0A9W7CEV7</accession>
<evidence type="ECO:0000256" key="2">
    <source>
        <dbReference type="ARBA" id="ARBA00005914"/>
    </source>
</evidence>
<keyword evidence="11" id="KW-1185">Reference proteome</keyword>
<feature type="transmembrane region" description="Helical" evidence="9">
    <location>
        <begin position="248"/>
        <end position="268"/>
    </location>
</feature>
<feature type="transmembrane region" description="Helical" evidence="9">
    <location>
        <begin position="275"/>
        <end position="294"/>
    </location>
</feature>
<comment type="catalytic activity">
    <reaction evidence="7">
        <text>urea(in) = urea(out)</text>
        <dbReference type="Rhea" id="RHEA:32799"/>
        <dbReference type="ChEBI" id="CHEBI:16199"/>
    </reaction>
</comment>
<feature type="transmembrane region" description="Helical" evidence="9">
    <location>
        <begin position="335"/>
        <end position="354"/>
    </location>
</feature>